<accession>A0ABU8Z1B0</accession>
<gene>
    <name evidence="7" type="ORF">QFI66_001440</name>
</gene>
<evidence type="ECO:0000313" key="8">
    <source>
        <dbReference type="Proteomes" id="UP001334005"/>
    </source>
</evidence>
<dbReference type="SUPFAM" id="SSF111369">
    <property type="entry name" value="HlyD-like secretion proteins"/>
    <property type="match status" value="1"/>
</dbReference>
<feature type="domain" description="Multidrug resistance protein MdtA-like alpha-helical hairpin" evidence="3">
    <location>
        <begin position="86"/>
        <end position="155"/>
    </location>
</feature>
<dbReference type="InterPro" id="IPR058626">
    <property type="entry name" value="MdtA-like_b-barrel"/>
</dbReference>
<dbReference type="InterPro" id="IPR058625">
    <property type="entry name" value="MdtA-like_BSH"/>
</dbReference>
<dbReference type="Gene3D" id="2.40.50.100">
    <property type="match status" value="1"/>
</dbReference>
<dbReference type="Pfam" id="PF25944">
    <property type="entry name" value="Beta-barrel_RND"/>
    <property type="match status" value="1"/>
</dbReference>
<dbReference type="PANTHER" id="PTHR30158">
    <property type="entry name" value="ACRA/E-RELATED COMPONENT OF DRUG EFFLUX TRANSPORTER"/>
    <property type="match status" value="1"/>
</dbReference>
<feature type="domain" description="Multidrug resistance protein MdtA-like C-terminal permuted SH3" evidence="6">
    <location>
        <begin position="285"/>
        <end position="347"/>
    </location>
</feature>
<dbReference type="Gene3D" id="2.40.420.20">
    <property type="match status" value="1"/>
</dbReference>
<proteinExistence type="inferred from homology"/>
<dbReference type="InterPro" id="IPR058624">
    <property type="entry name" value="MdtA-like_HH"/>
</dbReference>
<comment type="similarity">
    <text evidence="2">Belongs to the membrane fusion protein (MFP) (TC 8.A.1) family.</text>
</comment>
<dbReference type="PANTHER" id="PTHR30158:SF3">
    <property type="entry name" value="MULTIDRUG EFFLUX PUMP SUBUNIT ACRA-RELATED"/>
    <property type="match status" value="1"/>
</dbReference>
<dbReference type="NCBIfam" id="TIGR01730">
    <property type="entry name" value="RND_mfp"/>
    <property type="match status" value="1"/>
</dbReference>
<dbReference type="EMBL" id="JARXNH020000040">
    <property type="protein sequence ID" value="MEK0246809.1"/>
    <property type="molecule type" value="Genomic_DNA"/>
</dbReference>
<dbReference type="Gene3D" id="1.10.287.470">
    <property type="entry name" value="Helix hairpin bin"/>
    <property type="match status" value="1"/>
</dbReference>
<reference evidence="7 8" key="1">
    <citation type="submission" date="2024-03" db="EMBL/GenBank/DDBJ databases">
        <title>Two novel Raoultella species associated with bleeding cankers of broadleaf hosts, Raoultella scottia sp. nov. and Raoultella lignicola sp. nov.</title>
        <authorList>
            <person name="Brady C.L."/>
        </authorList>
    </citation>
    <scope>NUCLEOTIDE SEQUENCE [LARGE SCALE GENOMIC DNA]</scope>
    <source>
        <strain evidence="7 8">BAC 10a-01-01</strain>
    </source>
</reference>
<protein>
    <submittedName>
        <fullName evidence="7">Efflux RND transporter periplasmic adaptor subunit</fullName>
    </submittedName>
</protein>
<evidence type="ECO:0000259" key="3">
    <source>
        <dbReference type="Pfam" id="PF25876"/>
    </source>
</evidence>
<evidence type="ECO:0000259" key="5">
    <source>
        <dbReference type="Pfam" id="PF25944"/>
    </source>
</evidence>
<evidence type="ECO:0000313" key="7">
    <source>
        <dbReference type="EMBL" id="MEK0246809.1"/>
    </source>
</evidence>
<keyword evidence="8" id="KW-1185">Reference proteome</keyword>
<dbReference type="Proteomes" id="UP001334005">
    <property type="component" value="Unassembled WGS sequence"/>
</dbReference>
<comment type="caution">
    <text evidence="7">The sequence shown here is derived from an EMBL/GenBank/DDBJ whole genome shotgun (WGS) entry which is preliminary data.</text>
</comment>
<feature type="domain" description="Multidrug resistance protein MdtA-like barrel-sandwich hybrid" evidence="4">
    <location>
        <begin position="46"/>
        <end position="188"/>
    </location>
</feature>
<evidence type="ECO:0000259" key="6">
    <source>
        <dbReference type="Pfam" id="PF25967"/>
    </source>
</evidence>
<dbReference type="Pfam" id="PF25876">
    <property type="entry name" value="HH_MFP_RND"/>
    <property type="match status" value="1"/>
</dbReference>
<evidence type="ECO:0000259" key="4">
    <source>
        <dbReference type="Pfam" id="PF25917"/>
    </source>
</evidence>
<comment type="subcellular location">
    <subcellularLocation>
        <location evidence="1">Cell inner membrane</location>
        <topology evidence="1">Lipid-anchor</topology>
    </subcellularLocation>
</comment>
<dbReference type="Gene3D" id="2.40.30.170">
    <property type="match status" value="1"/>
</dbReference>
<dbReference type="InterPro" id="IPR006143">
    <property type="entry name" value="RND_pump_MFP"/>
</dbReference>
<organism evidence="7 8">
    <name type="scientific">Raoultella scottii</name>
    <dbReference type="NCBI Taxonomy" id="3040937"/>
    <lineage>
        <taxon>Bacteria</taxon>
        <taxon>Pseudomonadati</taxon>
        <taxon>Pseudomonadota</taxon>
        <taxon>Gammaproteobacteria</taxon>
        <taxon>Enterobacterales</taxon>
        <taxon>Enterobacteriaceae</taxon>
        <taxon>Klebsiella/Raoultella group</taxon>
        <taxon>Raoultella</taxon>
    </lineage>
</organism>
<dbReference type="InterPro" id="IPR058627">
    <property type="entry name" value="MdtA-like_C"/>
</dbReference>
<name>A0ABU8Z1B0_9ENTR</name>
<feature type="domain" description="Multidrug resistance protein MdtA-like beta-barrel" evidence="5">
    <location>
        <begin position="193"/>
        <end position="281"/>
    </location>
</feature>
<evidence type="ECO:0000256" key="2">
    <source>
        <dbReference type="ARBA" id="ARBA00009477"/>
    </source>
</evidence>
<dbReference type="Pfam" id="PF25967">
    <property type="entry name" value="RND-MFP_C"/>
    <property type="match status" value="1"/>
</dbReference>
<sequence>MLLGACNDKATVADKENAIDVMVSTLHRESLNVSTVLPGRISAINISEVRPQVSGIIQKRYFPEGSDVKAGQILYKIDPTPYQATLDNSLAALHQAQADASLAALTESRYRKLLGTQYISRQEYDEARARSMQTKAAAEAAQAQVRSAEINLAWTAVTAPVAGRIGRSSVTEGALVENAQSQALATIQQLDEVYVDVTRSGNDVMRLRNDLAEGRLNGVQGKSVVTVIFSDGQEYPEKGRLQFSDVTVDETTGSVSLRAIVENKQRLLLPGMFVRARIEEGSNPQALLVPQQAVIRTPKGDASVWVVGNDHRATLRSVSAERAVADKWLISSGLQDGERIIVSGLQRVKAGTLIHEITR</sequence>
<evidence type="ECO:0000256" key="1">
    <source>
        <dbReference type="ARBA" id="ARBA00004519"/>
    </source>
</evidence>
<dbReference type="Pfam" id="PF25917">
    <property type="entry name" value="BSH_RND"/>
    <property type="match status" value="1"/>
</dbReference>